<dbReference type="InterPro" id="IPR010196">
    <property type="entry name" value="OSB_synthase_MenC1"/>
</dbReference>
<dbReference type="EC" id="4.2.1.113" evidence="4"/>
<dbReference type="RefSeq" id="WP_254166829.1">
    <property type="nucleotide sequence ID" value="NZ_JANAFB010000021.1"/>
</dbReference>
<proteinExistence type="inferred from homology"/>
<accession>A0A9X2KHW0</accession>
<dbReference type="GO" id="GO:0009234">
    <property type="term" value="P:menaquinone biosynthetic process"/>
    <property type="evidence" value="ECO:0007669"/>
    <property type="project" value="UniProtKB-UniRule"/>
</dbReference>
<feature type="active site" description="Proton acceptor" evidence="4">
    <location>
        <position position="226"/>
    </location>
</feature>
<dbReference type="EMBL" id="JANAFB010000021">
    <property type="protein sequence ID" value="MCP3426262.1"/>
    <property type="molecule type" value="Genomic_DNA"/>
</dbReference>
<feature type="binding site" evidence="4">
    <location>
        <position position="148"/>
    </location>
    <ligand>
        <name>Mg(2+)</name>
        <dbReference type="ChEBI" id="CHEBI:18420"/>
    </ligand>
</feature>
<feature type="compositionally biased region" description="Low complexity" evidence="5">
    <location>
        <begin position="370"/>
        <end position="383"/>
    </location>
</feature>
<comment type="cofactor">
    <cofactor evidence="4">
        <name>a divalent metal cation</name>
        <dbReference type="ChEBI" id="CHEBI:60240"/>
    </cofactor>
</comment>
<feature type="domain" description="Mandelate racemase/muconate lactonizing enzyme C-terminal" evidence="6">
    <location>
        <begin position="98"/>
        <end position="193"/>
    </location>
</feature>
<feature type="binding site" evidence="4">
    <location>
        <position position="202"/>
    </location>
    <ligand>
        <name>Mg(2+)</name>
        <dbReference type="ChEBI" id="CHEBI:18420"/>
    </ligand>
</feature>
<evidence type="ECO:0000256" key="5">
    <source>
        <dbReference type="SAM" id="MobiDB-lite"/>
    </source>
</evidence>
<dbReference type="Proteomes" id="UP001139502">
    <property type="component" value="Unassembled WGS sequence"/>
</dbReference>
<evidence type="ECO:0000256" key="2">
    <source>
        <dbReference type="ARBA" id="ARBA00022842"/>
    </source>
</evidence>
<dbReference type="InterPro" id="IPR036849">
    <property type="entry name" value="Enolase-like_C_sf"/>
</dbReference>
<feature type="region of interest" description="Disordered" evidence="5">
    <location>
        <begin position="343"/>
        <end position="383"/>
    </location>
</feature>
<keyword evidence="8" id="KW-1185">Reference proteome</keyword>
<dbReference type="InterPro" id="IPR029065">
    <property type="entry name" value="Enolase_C-like"/>
</dbReference>
<dbReference type="InterPro" id="IPR013342">
    <property type="entry name" value="Mandelate_racemase_C"/>
</dbReference>
<organism evidence="7 8">
    <name type="scientific">Rothia santali</name>
    <dbReference type="NCBI Taxonomy" id="2949643"/>
    <lineage>
        <taxon>Bacteria</taxon>
        <taxon>Bacillati</taxon>
        <taxon>Actinomycetota</taxon>
        <taxon>Actinomycetes</taxon>
        <taxon>Micrococcales</taxon>
        <taxon>Micrococcaceae</taxon>
        <taxon>Rothia</taxon>
    </lineage>
</organism>
<dbReference type="SMART" id="SM00922">
    <property type="entry name" value="MR_MLE"/>
    <property type="match status" value="1"/>
</dbReference>
<evidence type="ECO:0000256" key="4">
    <source>
        <dbReference type="HAMAP-Rule" id="MF_00470"/>
    </source>
</evidence>
<keyword evidence="2 4" id="KW-0460">Magnesium</keyword>
<evidence type="ECO:0000259" key="6">
    <source>
        <dbReference type="SMART" id="SM00922"/>
    </source>
</evidence>
<dbReference type="Pfam" id="PF18374">
    <property type="entry name" value="Enolase_like_N"/>
    <property type="match status" value="1"/>
</dbReference>
<keyword evidence="3 4" id="KW-0456">Lyase</keyword>
<sequence>MTPAPPPASGPLPPLAELLETARVVSVPLTVRFRGVEHREALLFRGPAGWGEFCPFLEYGPAEASRWLACAVEAAHREFPTPRRREVPVNATVPAVEPGRVAAVLDRFPGEVREVKIKVAERGQSLADDVARVRAVRRAAPAAVLKMDANGGWDHEAALRALLALAEFEPAYVEQPVPSIEGLARLREELRRREVPVPIAADESVRKEDDPLRVARAGAADLIVVKAPPLGGVRSALEVIERSGLPAVVSSALETSVGMSAGLALAAALPELPHACGLGTASLLAGDLVAEPLIPSGGVLPVGRTEPAPELLERYEVGGERRDCWLRRLAAAHAELAARVAPGVQAADRRSYPSRSPGARPAGLDRVRRATGPPHAPATGGTP</sequence>
<dbReference type="SUPFAM" id="SSF51604">
    <property type="entry name" value="Enolase C-terminal domain-like"/>
    <property type="match status" value="1"/>
</dbReference>
<dbReference type="GO" id="GO:0043748">
    <property type="term" value="F:O-succinylbenzoate synthase activity"/>
    <property type="evidence" value="ECO:0007669"/>
    <property type="project" value="UniProtKB-EC"/>
</dbReference>
<dbReference type="SFLD" id="SFLDS00001">
    <property type="entry name" value="Enolase"/>
    <property type="match status" value="1"/>
</dbReference>
<name>A0A9X2KHW0_9MICC</name>
<dbReference type="GO" id="GO:0000287">
    <property type="term" value="F:magnesium ion binding"/>
    <property type="evidence" value="ECO:0007669"/>
    <property type="project" value="UniProtKB-UniRule"/>
</dbReference>
<comment type="catalytic activity">
    <reaction evidence="4">
        <text>(1R,6R)-6-hydroxy-2-succinyl-cyclohexa-2,4-diene-1-carboxylate = 2-succinylbenzoate + H2O</text>
        <dbReference type="Rhea" id="RHEA:10196"/>
        <dbReference type="ChEBI" id="CHEBI:15377"/>
        <dbReference type="ChEBI" id="CHEBI:18325"/>
        <dbReference type="ChEBI" id="CHEBI:58689"/>
        <dbReference type="EC" id="4.2.1.113"/>
    </reaction>
</comment>
<protein>
    <recommendedName>
        <fullName evidence="4">o-succinylbenzoate synthase</fullName>
        <shortName evidence="4">OSB synthase</shortName>
        <shortName evidence="4">OSBS</shortName>
        <ecNumber evidence="4">4.2.1.113</ecNumber>
    </recommendedName>
    <alternativeName>
        <fullName evidence="4">4-(2'-carboxyphenyl)-4-oxybutyric acid synthase</fullName>
    </alternativeName>
    <alternativeName>
        <fullName evidence="4">o-succinylbenzoic acid synthase</fullName>
    </alternativeName>
</protein>
<evidence type="ECO:0000313" key="7">
    <source>
        <dbReference type="EMBL" id="MCP3426262.1"/>
    </source>
</evidence>
<dbReference type="PANTHER" id="PTHR48073">
    <property type="entry name" value="O-SUCCINYLBENZOATE SYNTHASE-RELATED"/>
    <property type="match status" value="1"/>
</dbReference>
<dbReference type="SFLD" id="SFLDF00009">
    <property type="entry name" value="o-succinylbenzoate_synthase"/>
    <property type="match status" value="1"/>
</dbReference>
<dbReference type="NCBIfam" id="NF002782">
    <property type="entry name" value="PRK02901.1"/>
    <property type="match status" value="1"/>
</dbReference>
<keyword evidence="1 4" id="KW-0479">Metal-binding</keyword>
<feature type="binding site" evidence="4">
    <location>
        <position position="174"/>
    </location>
    <ligand>
        <name>Mg(2+)</name>
        <dbReference type="ChEBI" id="CHEBI:18420"/>
    </ligand>
</feature>
<dbReference type="Gene3D" id="3.20.20.120">
    <property type="entry name" value="Enolase-like C-terminal domain"/>
    <property type="match status" value="1"/>
</dbReference>
<dbReference type="GO" id="GO:0009063">
    <property type="term" value="P:amino acid catabolic process"/>
    <property type="evidence" value="ECO:0007669"/>
    <property type="project" value="InterPro"/>
</dbReference>
<comment type="function">
    <text evidence="4">Converts 2-succinyl-6-hydroxy-2,4-cyclohexadiene-1-carboxylate (SHCHC) to 2-succinylbenzoate (OSB).</text>
</comment>
<gene>
    <name evidence="4" type="primary">menC</name>
    <name evidence="7" type="ORF">NBM05_09660</name>
</gene>
<dbReference type="AlphaFoldDB" id="A0A9X2KHW0"/>
<evidence type="ECO:0000256" key="3">
    <source>
        <dbReference type="ARBA" id="ARBA00023239"/>
    </source>
</evidence>
<dbReference type="PROSITE" id="PS00909">
    <property type="entry name" value="MR_MLE_2"/>
    <property type="match status" value="1"/>
</dbReference>
<evidence type="ECO:0000256" key="1">
    <source>
        <dbReference type="ARBA" id="ARBA00022723"/>
    </source>
</evidence>
<dbReference type="SFLD" id="SFLDG00180">
    <property type="entry name" value="muconate_cycloisomerase"/>
    <property type="match status" value="1"/>
</dbReference>
<comment type="similarity">
    <text evidence="4">Belongs to the mandelate racemase/muconate lactonizing enzyme family. MenC type 1 subfamily.</text>
</comment>
<dbReference type="InterPro" id="IPR018110">
    <property type="entry name" value="Mandel_Rmase/mucon_lact_enz_CS"/>
</dbReference>
<comment type="caution">
    <text evidence="7">The sequence shown here is derived from an EMBL/GenBank/DDBJ whole genome shotgun (WGS) entry which is preliminary data.</text>
</comment>
<comment type="pathway">
    <text evidence="4">Quinol/quinone metabolism; menaquinone biosynthesis.</text>
</comment>
<evidence type="ECO:0000313" key="8">
    <source>
        <dbReference type="Proteomes" id="UP001139502"/>
    </source>
</evidence>
<dbReference type="HAMAP" id="MF_00470">
    <property type="entry name" value="MenC_1"/>
    <property type="match status" value="1"/>
</dbReference>
<reference evidence="7" key="1">
    <citation type="submission" date="2022-06" db="EMBL/GenBank/DDBJ databases">
        <title>Rothia sp. isolated from sandalwood seedling.</title>
        <authorList>
            <person name="Tuikhar N."/>
            <person name="Kirdat K."/>
            <person name="Thorat V."/>
            <person name="Swetha P."/>
            <person name="Padma S."/>
            <person name="Sundararaj R."/>
            <person name="Yadav A."/>
        </authorList>
    </citation>
    <scope>NUCLEOTIDE SEQUENCE</scope>
    <source>
        <strain evidence="7">AR01</strain>
    </source>
</reference>
<comment type="pathway">
    <text evidence="4">Quinol/quinone metabolism; 1,4-dihydroxy-2-naphthoate biosynthesis; 1,4-dihydroxy-2-naphthoate from chorismate: step 4/7.</text>
</comment>
<dbReference type="PANTHER" id="PTHR48073:SF2">
    <property type="entry name" value="O-SUCCINYLBENZOATE SYNTHASE"/>
    <property type="match status" value="1"/>
</dbReference>
<keyword evidence="4" id="KW-0474">Menaquinone biosynthesis</keyword>
<feature type="active site" description="Proton donor" evidence="4">
    <location>
        <position position="118"/>
    </location>
</feature>
<dbReference type="Pfam" id="PF13378">
    <property type="entry name" value="MR_MLE_C"/>
    <property type="match status" value="1"/>
</dbReference>